<evidence type="ECO:0000313" key="2">
    <source>
        <dbReference type="EMBL" id="OLF54294.1"/>
    </source>
</evidence>
<sequence length="89" mass="9495">MKTSIIALAISATFVFTATVANASVHPTVIKAPETTRQVAASADAPFGKPQTAGETQLASLARSCSDERYSWWEYSGWEIVGCLASGQW</sequence>
<evidence type="ECO:0000256" key="1">
    <source>
        <dbReference type="SAM" id="SignalP"/>
    </source>
</evidence>
<evidence type="ECO:0008006" key="4">
    <source>
        <dbReference type="Google" id="ProtNLM"/>
    </source>
</evidence>
<dbReference type="AlphaFoldDB" id="A0A1Q8ER73"/>
<reference evidence="2 3" key="1">
    <citation type="submission" date="2016-12" db="EMBL/GenBank/DDBJ databases">
        <authorList>
            <person name="Song W.-J."/>
            <person name="Kurnit D.M."/>
        </authorList>
    </citation>
    <scope>NUCLEOTIDE SEQUENCE [LARGE SCALE GENOMIC DNA]</scope>
    <source>
        <strain evidence="2 3">PCL1601</strain>
    </source>
</reference>
<dbReference type="OrthoDB" id="8404750at2"/>
<organism evidence="2 3">
    <name type="scientific">Pseudomonas chlororaphis</name>
    <dbReference type="NCBI Taxonomy" id="587753"/>
    <lineage>
        <taxon>Bacteria</taxon>
        <taxon>Pseudomonadati</taxon>
        <taxon>Pseudomonadota</taxon>
        <taxon>Gammaproteobacteria</taxon>
        <taxon>Pseudomonadales</taxon>
        <taxon>Pseudomonadaceae</taxon>
        <taxon>Pseudomonas</taxon>
    </lineage>
</organism>
<feature type="signal peptide" evidence="1">
    <location>
        <begin position="1"/>
        <end position="23"/>
    </location>
</feature>
<keyword evidence="1" id="KW-0732">Signal</keyword>
<gene>
    <name evidence="2" type="ORF">BTN82_14710</name>
</gene>
<proteinExistence type="predicted"/>
<accession>A0A1Q8ER73</accession>
<dbReference type="Proteomes" id="UP000185578">
    <property type="component" value="Unassembled WGS sequence"/>
</dbReference>
<dbReference type="EMBL" id="MSCT01000010">
    <property type="protein sequence ID" value="OLF54294.1"/>
    <property type="molecule type" value="Genomic_DNA"/>
</dbReference>
<dbReference type="RefSeq" id="WP_075119838.1">
    <property type="nucleotide sequence ID" value="NZ_MSCT01000010.1"/>
</dbReference>
<comment type="caution">
    <text evidence="2">The sequence shown here is derived from an EMBL/GenBank/DDBJ whole genome shotgun (WGS) entry which is preliminary data.</text>
</comment>
<name>A0A1Q8ER73_9PSED</name>
<feature type="chain" id="PRO_5013248908" description="Lipoprotein" evidence="1">
    <location>
        <begin position="24"/>
        <end position="89"/>
    </location>
</feature>
<protein>
    <recommendedName>
        <fullName evidence="4">Lipoprotein</fullName>
    </recommendedName>
</protein>
<evidence type="ECO:0000313" key="3">
    <source>
        <dbReference type="Proteomes" id="UP000185578"/>
    </source>
</evidence>